<dbReference type="NCBIfam" id="NF009501">
    <property type="entry name" value="PRK12861.1"/>
    <property type="match status" value="1"/>
</dbReference>
<dbReference type="InterPro" id="IPR002505">
    <property type="entry name" value="PTA_PTB"/>
</dbReference>
<dbReference type="Gene3D" id="3.40.50.10950">
    <property type="match status" value="1"/>
</dbReference>
<keyword evidence="10" id="KW-0521">NADP</keyword>
<dbReference type="SMART" id="SM01274">
    <property type="entry name" value="malic"/>
    <property type="match status" value="1"/>
</dbReference>
<feature type="binding site" evidence="10">
    <location>
        <begin position="85"/>
        <end position="92"/>
    </location>
    <ligand>
        <name>NADP(+)</name>
        <dbReference type="ChEBI" id="CHEBI:58349"/>
    </ligand>
</feature>
<comment type="cofactor">
    <cofactor evidence="1">
        <name>Mn(2+)</name>
        <dbReference type="ChEBI" id="CHEBI:29035"/>
    </cofactor>
</comment>
<dbReference type="Proteomes" id="UP001152876">
    <property type="component" value="Unassembled WGS sequence"/>
</dbReference>
<dbReference type="FunFam" id="3.40.50.720:FF:000095">
    <property type="entry name" value="NADP-dependent malic enzyme"/>
    <property type="match status" value="1"/>
</dbReference>
<keyword evidence="14" id="KW-1185">Reference proteome</keyword>
<evidence type="ECO:0000259" key="12">
    <source>
        <dbReference type="SMART" id="SM01274"/>
    </source>
</evidence>
<dbReference type="PANTHER" id="PTHR43237:SF4">
    <property type="entry name" value="NADP-DEPENDENT MALIC ENZYME"/>
    <property type="match status" value="1"/>
</dbReference>
<evidence type="ECO:0000256" key="7">
    <source>
        <dbReference type="ARBA" id="ARBA00023268"/>
    </source>
</evidence>
<keyword evidence="6" id="KW-0560">Oxidoreductase</keyword>
<evidence type="ECO:0000256" key="8">
    <source>
        <dbReference type="PIRSR" id="PIRSR036684-1"/>
    </source>
</evidence>
<dbReference type="EMBL" id="AOGK01000009">
    <property type="protein sequence ID" value="MDG5975841.1"/>
    <property type="molecule type" value="Genomic_DNA"/>
</dbReference>
<feature type="binding site" evidence="9">
    <location>
        <position position="146"/>
    </location>
    <ligand>
        <name>a divalent metal cation</name>
        <dbReference type="ChEBI" id="CHEBI:60240"/>
    </ligand>
</feature>
<dbReference type="InterPro" id="IPR012188">
    <property type="entry name" value="ME_PTA"/>
</dbReference>
<dbReference type="SMART" id="SM00919">
    <property type="entry name" value="Malic_M"/>
    <property type="match status" value="1"/>
</dbReference>
<dbReference type="InterPro" id="IPR051674">
    <property type="entry name" value="Malate_Decarboxylase"/>
</dbReference>
<dbReference type="SUPFAM" id="SSF51735">
    <property type="entry name" value="NAD(P)-binding Rossmann-fold domains"/>
    <property type="match status" value="1"/>
</dbReference>
<comment type="similarity">
    <text evidence="4">In the C-terminal section; belongs to the phosphate acetyltransferase and butyryltransferase family.</text>
</comment>
<dbReference type="GO" id="GO:0051287">
    <property type="term" value="F:NAD binding"/>
    <property type="evidence" value="ECO:0007669"/>
    <property type="project" value="InterPro"/>
</dbReference>
<keyword evidence="7" id="KW-0511">Multifunctional enzyme</keyword>
<dbReference type="GO" id="GO:0006108">
    <property type="term" value="P:malate metabolic process"/>
    <property type="evidence" value="ECO:0007669"/>
    <property type="project" value="InterPro"/>
</dbReference>
<dbReference type="InterPro" id="IPR032683">
    <property type="entry name" value="Malate_DH"/>
</dbReference>
<comment type="caution">
    <text evidence="13">The sequence shown here is derived from an EMBL/GenBank/DDBJ whole genome shotgun (WGS) entry which is preliminary data.</text>
</comment>
<dbReference type="GO" id="GO:0016616">
    <property type="term" value="F:oxidoreductase activity, acting on the CH-OH group of donors, NAD or NADP as acceptor"/>
    <property type="evidence" value="ECO:0007669"/>
    <property type="project" value="InterPro"/>
</dbReference>
<dbReference type="AlphaFoldDB" id="A0A9X4SFA5"/>
<dbReference type="Pfam" id="PF03949">
    <property type="entry name" value="Malic_M"/>
    <property type="match status" value="1"/>
</dbReference>
<evidence type="ECO:0000256" key="1">
    <source>
        <dbReference type="ARBA" id="ARBA00001936"/>
    </source>
</evidence>
<comment type="similarity">
    <text evidence="3">In the N-terminal section; belongs to the malic enzymes family.</text>
</comment>
<dbReference type="SUPFAM" id="SSF53659">
    <property type="entry name" value="Isocitrate/Isopropylmalate dehydrogenase-like"/>
    <property type="match status" value="1"/>
</dbReference>
<dbReference type="InterPro" id="IPR046346">
    <property type="entry name" value="Aminoacid_DH-like_N_sf"/>
</dbReference>
<evidence type="ECO:0000256" key="3">
    <source>
        <dbReference type="ARBA" id="ARBA00007686"/>
    </source>
</evidence>
<dbReference type="GO" id="GO:0016746">
    <property type="term" value="F:acyltransferase activity"/>
    <property type="evidence" value="ECO:0007669"/>
    <property type="project" value="InterPro"/>
</dbReference>
<dbReference type="OrthoDB" id="9805787at2"/>
<feature type="binding site" evidence="10">
    <location>
        <position position="171"/>
    </location>
    <ligand>
        <name>a divalent metal cation</name>
        <dbReference type="ChEBI" id="CHEBI:60240"/>
    </ligand>
</feature>
<comment type="cofactor">
    <cofactor evidence="2">
        <name>Mg(2+)</name>
        <dbReference type="ChEBI" id="CHEBI:18420"/>
    </cofactor>
</comment>
<evidence type="ECO:0000313" key="14">
    <source>
        <dbReference type="Proteomes" id="UP001152876"/>
    </source>
</evidence>
<dbReference type="FunFam" id="3.40.50.10380:FF:000003">
    <property type="entry name" value="NADP-dependent malic enzyme"/>
    <property type="match status" value="1"/>
</dbReference>
<dbReference type="Pfam" id="PF01515">
    <property type="entry name" value="PTA_PTB"/>
    <property type="match status" value="1"/>
</dbReference>
<dbReference type="PIRSF" id="PIRSF036684">
    <property type="entry name" value="ME_PTA"/>
    <property type="match status" value="1"/>
</dbReference>
<evidence type="ECO:0000313" key="13">
    <source>
        <dbReference type="EMBL" id="MDG5975841.1"/>
    </source>
</evidence>
<name>A0A9X4SFA5_9BURK</name>
<protein>
    <submittedName>
        <fullName evidence="13">Malic enzyme</fullName>
    </submittedName>
</protein>
<dbReference type="InterPro" id="IPR045213">
    <property type="entry name" value="Malic_NAD-bd_bact_type"/>
</dbReference>
<organism evidence="13 14">
    <name type="scientific">Hydrogenophaga taeniospiralis CCUG 15921</name>
    <dbReference type="NCBI Taxonomy" id="1281780"/>
    <lineage>
        <taxon>Bacteria</taxon>
        <taxon>Pseudomonadati</taxon>
        <taxon>Pseudomonadota</taxon>
        <taxon>Betaproteobacteria</taxon>
        <taxon>Burkholderiales</taxon>
        <taxon>Comamonadaceae</taxon>
        <taxon>Hydrogenophaga</taxon>
    </lineage>
</organism>
<reference evidence="13" key="1">
    <citation type="submission" date="2013-01" db="EMBL/GenBank/DDBJ databases">
        <title>Genome draft of Hydrogenophaga taeniospiralis 2K1.</title>
        <authorList>
            <person name="Gomila M."/>
            <person name="Lalucat J."/>
        </authorList>
    </citation>
    <scope>NUCLEOTIDE SEQUENCE</scope>
    <source>
        <strain evidence="13">CCUG 15921</strain>
    </source>
</reference>
<feature type="domain" description="Malic enzyme N-terminal" evidence="12">
    <location>
        <begin position="27"/>
        <end position="160"/>
    </location>
</feature>
<dbReference type="InterPro" id="IPR037062">
    <property type="entry name" value="Malic_N_dom_sf"/>
</dbReference>
<dbReference type="InterPro" id="IPR012301">
    <property type="entry name" value="Malic_N_dom"/>
</dbReference>
<dbReference type="GO" id="GO:0046872">
    <property type="term" value="F:metal ion binding"/>
    <property type="evidence" value="ECO:0007669"/>
    <property type="project" value="UniProtKB-KW"/>
</dbReference>
<evidence type="ECO:0000256" key="9">
    <source>
        <dbReference type="PIRSR" id="PIRSR036684-2"/>
    </source>
</evidence>
<dbReference type="CDD" id="cd05311">
    <property type="entry name" value="NAD_bind_2_malic_enz"/>
    <property type="match status" value="1"/>
</dbReference>
<keyword evidence="5 9" id="KW-0479">Metal-binding</keyword>
<evidence type="ECO:0000256" key="4">
    <source>
        <dbReference type="ARBA" id="ARBA00008756"/>
    </source>
</evidence>
<accession>A0A9X4SFA5</accession>
<dbReference type="InterPro" id="IPR036291">
    <property type="entry name" value="NAD(P)-bd_dom_sf"/>
</dbReference>
<feature type="active site" description="Proton acceptor" evidence="8">
    <location>
        <position position="103"/>
    </location>
</feature>
<proteinExistence type="inferred from homology"/>
<dbReference type="RefSeq" id="WP_068176435.1">
    <property type="nucleotide sequence ID" value="NZ_AOGK01000009.1"/>
</dbReference>
<evidence type="ECO:0000259" key="11">
    <source>
        <dbReference type="SMART" id="SM00919"/>
    </source>
</evidence>
<feature type="binding site" evidence="9">
    <location>
        <position position="145"/>
    </location>
    <ligand>
        <name>a divalent metal cation</name>
        <dbReference type="ChEBI" id="CHEBI:60240"/>
    </ligand>
</feature>
<dbReference type="Gene3D" id="3.40.50.720">
    <property type="entry name" value="NAD(P)-binding Rossmann-like Domain"/>
    <property type="match status" value="1"/>
</dbReference>
<dbReference type="Gene3D" id="3.40.50.10750">
    <property type="entry name" value="Isocitrate/Isopropylmalate dehydrogenase-like"/>
    <property type="match status" value="1"/>
</dbReference>
<gene>
    <name evidence="13" type="ORF">H010_11294</name>
</gene>
<dbReference type="InterPro" id="IPR042112">
    <property type="entry name" value="P_AcTrfase_dom2"/>
</dbReference>
<evidence type="ECO:0000256" key="6">
    <source>
        <dbReference type="ARBA" id="ARBA00023002"/>
    </source>
</evidence>
<evidence type="ECO:0000256" key="10">
    <source>
        <dbReference type="PIRSR" id="PIRSR036684-3"/>
    </source>
</evidence>
<evidence type="ECO:0000256" key="2">
    <source>
        <dbReference type="ARBA" id="ARBA00001946"/>
    </source>
</evidence>
<dbReference type="Gene3D" id="3.40.50.10380">
    <property type="entry name" value="Malic enzyme, N-terminal domain"/>
    <property type="match status" value="1"/>
</dbReference>
<dbReference type="InterPro" id="IPR042113">
    <property type="entry name" value="P_AcTrfase_dom1"/>
</dbReference>
<sequence length="775" mass="83997">MSTDNTQDNKRAELRRAALEYHEHPVPGKIAIAATKQLTNQRDLALAYSPGVAAPCEEIVADPVNAFKYTSRGNLVGVITNGTAVLGLGDIGPLAAKPVMEGKGVLFKKFAGVDVFDIEIDEKDPAKLVEVIAALEPTFGAINLEDIKAPDCFYVERELRKRMKIPVFHDDQHGTAITVAAAMLNGLKVAGKDIGQVKLVTSGAGAAALACLNLLLKVGLRRENVFVTDLAGVVYEGREELMDDDKRQYMQKTDKRKLAEVLEGADVFLGLSAGGVLKPAMVASMAPKPVIFALANPNPEILPEDVKAVRSDAIMATGRSDYPNQVNNVLCFPYIFRGALDAGASTITDEMEIAAVHAIAELAQAEQSEVVAAAYAGEQLAFGPEYLIPKPFDPRLMMKIAPAVAQAAADSGVALRPVTDMDAYRQRLQSFVFASGTIMKPIYAAAKTALKKRVAYAEGEEERVLRACQIVVDEGLARPTLIGRPAIIAQRIEKFGLRLKEDLDYDVVNVEQDSRYRDFWQTYHRMTERKGVTAQLAKIEMRRRLTLIGSMLLHKGEVDGMICGTWGSTHNHLEYIDQVIGKREGGSPSTAQDVRIYACMNGLMLPGRQVFLVDTHVNYDPTPEQLCEITVMAAEEMLRFGLQPKAALLSHSNFGSSNQPTAIKMRRTLELLREQAPWLEADGEMHGDVALDATARLAMMPNSTLQGDANLLVLPNIDAANIAYNLLKTAAGGNIAIGPVLLGAAKPVHVLTASATVRRIVNMTALTVAEANVSH</sequence>
<dbReference type="Pfam" id="PF12434">
    <property type="entry name" value="Malate_DH"/>
    <property type="match status" value="1"/>
</dbReference>
<feature type="domain" description="Malic enzyme NAD-binding" evidence="11">
    <location>
        <begin position="172"/>
        <end position="409"/>
    </location>
</feature>
<dbReference type="GO" id="GO:0004470">
    <property type="term" value="F:malic enzyme activity"/>
    <property type="evidence" value="ECO:0007669"/>
    <property type="project" value="InterPro"/>
</dbReference>
<dbReference type="SUPFAM" id="SSF53223">
    <property type="entry name" value="Aminoacid dehydrogenase-like, N-terminal domain"/>
    <property type="match status" value="1"/>
</dbReference>
<dbReference type="InterPro" id="IPR012302">
    <property type="entry name" value="Malic_NAD-bd"/>
</dbReference>
<dbReference type="Pfam" id="PF00390">
    <property type="entry name" value="malic"/>
    <property type="match status" value="1"/>
</dbReference>
<evidence type="ECO:0000256" key="5">
    <source>
        <dbReference type="ARBA" id="ARBA00022723"/>
    </source>
</evidence>
<dbReference type="PANTHER" id="PTHR43237">
    <property type="entry name" value="NADP-DEPENDENT MALIC ENZYME"/>
    <property type="match status" value="1"/>
</dbReference>
<feature type="binding site" evidence="10">
    <location>
        <position position="296"/>
    </location>
    <ligand>
        <name>a divalent metal cation</name>
        <dbReference type="ChEBI" id="CHEBI:60240"/>
    </ligand>
</feature>